<gene>
    <name evidence="1" type="ordered locus">PF1094</name>
</gene>
<dbReference type="PaxDb" id="186497-PF1094"/>
<dbReference type="EMBL" id="AE009950">
    <property type="protein sequence ID" value="AAL81218.1"/>
    <property type="molecule type" value="Genomic_DNA"/>
</dbReference>
<evidence type="ECO:0000313" key="2">
    <source>
        <dbReference type="Proteomes" id="UP000001013"/>
    </source>
</evidence>
<evidence type="ECO:0000313" key="1">
    <source>
        <dbReference type="EMBL" id="AAL81218.1"/>
    </source>
</evidence>
<dbReference type="AlphaFoldDB" id="Q8U1W0"/>
<dbReference type="Proteomes" id="UP000001013">
    <property type="component" value="Chromosome"/>
</dbReference>
<accession>Q8U1W0</accession>
<dbReference type="HOGENOM" id="CLU_2257473_0_0_2"/>
<dbReference type="STRING" id="186497.PF1094"/>
<proteinExistence type="predicted"/>
<name>Q8U1W0_PYRFU</name>
<keyword evidence="2" id="KW-1185">Reference proteome</keyword>
<organism evidence="1 2">
    <name type="scientific">Pyrococcus furiosus (strain ATCC 43587 / DSM 3638 / JCM 8422 / Vc1)</name>
    <dbReference type="NCBI Taxonomy" id="186497"/>
    <lineage>
        <taxon>Archaea</taxon>
        <taxon>Methanobacteriati</taxon>
        <taxon>Methanobacteriota</taxon>
        <taxon>Thermococci</taxon>
        <taxon>Thermococcales</taxon>
        <taxon>Thermococcaceae</taxon>
        <taxon>Pyrococcus</taxon>
    </lineage>
</organism>
<protein>
    <submittedName>
        <fullName evidence="1">Uncharacterized protein</fullName>
    </submittedName>
</protein>
<sequence length="103" mass="11682">MTAVITTTINHVQATIPRNVGALSLRVKAREAISIIKSAISSWSIHEIFLRFVRTFLKANRIMRYTIPPIIPAYAPSSNKDIFIPPFNSQIARFLSNYICHCH</sequence>
<dbReference type="KEGG" id="pfu:PF1094"/>
<reference evidence="1 2" key="1">
    <citation type="journal article" date="1999" name="Genetics">
        <title>Divergence of the hyperthermophilic archaea Pyrococcus furiosus and P. horikoshii inferred from complete genomic sequences.</title>
        <authorList>
            <person name="Maeder D.L."/>
            <person name="Weiss R.B."/>
            <person name="Dunn D.M."/>
            <person name="Cherry J.L."/>
            <person name="Gonzalez J.M."/>
            <person name="DiRuggiero J."/>
            <person name="Robb F.T."/>
        </authorList>
    </citation>
    <scope>NUCLEOTIDE SEQUENCE [LARGE SCALE GENOMIC DNA]</scope>
    <source>
        <strain evidence="2">ATCC 43587 / DSM 3638 / JCM 8422 / Vc1</strain>
    </source>
</reference>